<dbReference type="AlphaFoldDB" id="A0A2S1LY50"/>
<evidence type="ECO:0000313" key="2">
    <source>
        <dbReference type="Proteomes" id="UP000244655"/>
    </source>
</evidence>
<dbReference type="OrthoDB" id="350558at2"/>
<proteinExistence type="predicted"/>
<dbReference type="EMBL" id="CP025785">
    <property type="protein sequence ID" value="AWG43224.1"/>
    <property type="molecule type" value="Genomic_DNA"/>
</dbReference>
<reference evidence="1 2" key="1">
    <citation type="submission" date="2018-01" db="EMBL/GenBank/DDBJ databases">
        <title>Genome sequence of Borrelia tachyglossi.</title>
        <authorList>
            <person name="Gofton A.W."/>
        </authorList>
    </citation>
    <scope>NUCLEOTIDE SEQUENCE [LARGE SCALE GENOMIC DNA]</scope>
    <source>
        <strain evidence="1 2">Bc-F10-1268</strain>
    </source>
</reference>
<name>A0A2S1LY50_9SPIR</name>
<evidence type="ECO:0000313" key="1">
    <source>
        <dbReference type="EMBL" id="AWG43224.1"/>
    </source>
</evidence>
<keyword evidence="2" id="KW-1185">Reference proteome</keyword>
<organism evidence="1 2">
    <name type="scientific">Candidatus Borreliella tachyglossi</name>
    <dbReference type="NCBI Taxonomy" id="1964448"/>
    <lineage>
        <taxon>Bacteria</taxon>
        <taxon>Pseudomonadati</taxon>
        <taxon>Spirochaetota</taxon>
        <taxon>Spirochaetia</taxon>
        <taxon>Spirochaetales</taxon>
        <taxon>Borreliaceae</taxon>
        <taxon>Borreliella</taxon>
    </lineage>
</organism>
<gene>
    <name evidence="1" type="ORF">CR532_02435</name>
</gene>
<dbReference type="RefSeq" id="WP_108729621.1">
    <property type="nucleotide sequence ID" value="NZ_CP025785.1"/>
</dbReference>
<dbReference type="Proteomes" id="UP000244655">
    <property type="component" value="Chromosome"/>
</dbReference>
<accession>A0A2S1LY50</accession>
<protein>
    <submittedName>
        <fullName evidence="1">Uncharacterized protein</fullName>
    </submittedName>
</protein>
<sequence length="178" mass="21073">MKRFILFSLFPLLFLLNCTFDYNEYSSRSEAVKETPSIQILGMSYHNIVGGKKETALESLSFNYFHDYKLYKLKNVRFLYHSLDNKISGKFNNLEGSHITKNLDMRDSVELKIEDMSNYYLISTNRLLWRDNDKKLFSPPNEVVLVRFNDSNIIGKEFVYFLNNNNFYFYSGMEGIVR</sequence>